<gene>
    <name evidence="10" type="ORF">CBER1_03246</name>
</gene>
<keyword evidence="3" id="KW-0812">Transmembrane</keyword>
<dbReference type="EMBL" id="PNEN01000575">
    <property type="protein sequence ID" value="PPJ53837.1"/>
    <property type="molecule type" value="Genomic_DNA"/>
</dbReference>
<dbReference type="CDD" id="cd12935">
    <property type="entry name" value="LEM_like"/>
    <property type="match status" value="1"/>
</dbReference>
<reference evidence="11" key="1">
    <citation type="journal article" date="2017" name="bioRxiv">
        <title>Conservation of a gene cluster reveals novel cercosporin biosynthetic mechanisms and extends production to the genus Colletotrichum.</title>
        <authorList>
            <person name="de Jonge R."/>
            <person name="Ebert M.K."/>
            <person name="Huitt-Roehl C.R."/>
            <person name="Pal P."/>
            <person name="Suttle J.C."/>
            <person name="Spanner R.E."/>
            <person name="Neubauer J.D."/>
            <person name="Jurick W.M.II."/>
            <person name="Stott K.A."/>
            <person name="Secor G.A."/>
            <person name="Thomma B.P.H.J."/>
            <person name="Van de Peer Y."/>
            <person name="Townsend C.A."/>
            <person name="Bolton M.D."/>
        </authorList>
    </citation>
    <scope>NUCLEOTIDE SEQUENCE [LARGE SCALE GENOMIC DNA]</scope>
    <source>
        <strain evidence="11">CBS538.71</strain>
    </source>
</reference>
<evidence type="ECO:0000256" key="5">
    <source>
        <dbReference type="ARBA" id="ARBA00023136"/>
    </source>
</evidence>
<protein>
    <recommendedName>
        <fullName evidence="12">LEM-like domain-containing protein</fullName>
    </recommendedName>
</protein>
<dbReference type="Proteomes" id="UP000237631">
    <property type="component" value="Unassembled WGS sequence"/>
</dbReference>
<comment type="subcellular location">
    <subcellularLocation>
        <location evidence="1">Nucleus inner membrane</location>
    </subcellularLocation>
</comment>
<dbReference type="AlphaFoldDB" id="A0A2S6C293"/>
<evidence type="ECO:0000256" key="1">
    <source>
        <dbReference type="ARBA" id="ARBA00004540"/>
    </source>
</evidence>
<dbReference type="InterPro" id="IPR011015">
    <property type="entry name" value="LEM/LEM-like_dom_sf"/>
</dbReference>
<feature type="domain" description="HeH/LEM" evidence="9">
    <location>
        <begin position="14"/>
        <end position="47"/>
    </location>
</feature>
<feature type="compositionally biased region" description="Low complexity" evidence="7">
    <location>
        <begin position="154"/>
        <end position="172"/>
    </location>
</feature>
<evidence type="ECO:0000256" key="6">
    <source>
        <dbReference type="ARBA" id="ARBA00023242"/>
    </source>
</evidence>
<feature type="compositionally biased region" description="Polar residues" evidence="7">
    <location>
        <begin position="180"/>
        <end position="192"/>
    </location>
</feature>
<dbReference type="GO" id="GO:0034399">
    <property type="term" value="C:nuclear periphery"/>
    <property type="evidence" value="ECO:0007669"/>
    <property type="project" value="TreeGrafter"/>
</dbReference>
<dbReference type="GO" id="GO:0003682">
    <property type="term" value="F:chromatin binding"/>
    <property type="evidence" value="ECO:0007669"/>
    <property type="project" value="InterPro"/>
</dbReference>
<evidence type="ECO:0000259" key="9">
    <source>
        <dbReference type="Pfam" id="PF12949"/>
    </source>
</evidence>
<sequence>MDDQQQYLEPDFDPSTLTVPRLRSILVQHNVNYPSSAKKAQLIELFNSEVVPQARKIRTAAARVKRTSRGIEDISTGRRGTGAGDDDIPPTPASVRSSRRTTRARTEEAQEVEPTPRNARHSTAPPESVPRTVSGKHARPVETVVEEEVEPTPKRSSTSRARSRVSAATPAAVKGEAESSPFSNENVFQSGGSPPVARVTDTERRRTTLGGARSTSAVRDLERRHRELRRRTDTVGIVKPQTDGAIVPSRRTFEVPVAKQEDVEITEEFTSEEEQQLVQAQMSGELVPTRRQTSRPGGAAKRGLGAFVLVMATAASGLWRQEKLNVGYCGVGQPSTEIGGVEIPPWADAIRPQCEPCPPHAYCGENLETSCETGFVLTHHPLSLNGALPIAPTCEPDSAKARKVEAVKQRAVEALREQNARYECGEASEPELKETALKAAIATKRRKGMSNDEFEDLWAAAIGEISNSDEIVSGSDGSNTESTLRSTSLAALPLACAIRRSLRETFRRYLWQLIGVLFVLTSGGYGRYRITSGNETEKRAKQLATLALEKLSYQAALNATEPDFYKENYMSVAQLRDDVLREEFSASRRKVLWQRVQALVESNSNVRPMVREGRTGDVGRVWEWVGAVGLLESPEAGLGVSGGNRRKSGRVSFAPLEADESMDNSSLVKRKDVKTSKWEEGRGTYY</sequence>
<dbReference type="Gene3D" id="1.10.720.40">
    <property type="match status" value="1"/>
</dbReference>
<dbReference type="InterPro" id="IPR041885">
    <property type="entry name" value="MAN1_winged_helix_dom"/>
</dbReference>
<dbReference type="Pfam" id="PF09402">
    <property type="entry name" value="MSC"/>
    <property type="match status" value="1"/>
</dbReference>
<comment type="caution">
    <text evidence="10">The sequence shown here is derived from an EMBL/GenBank/DDBJ whole genome shotgun (WGS) entry which is preliminary data.</text>
</comment>
<keyword evidence="6" id="KW-0539">Nucleus</keyword>
<dbReference type="Gene3D" id="1.10.10.1180">
    <property type="entry name" value="MAN1, winged-helix domain"/>
    <property type="match status" value="1"/>
</dbReference>
<proteinExistence type="predicted"/>
<accession>A0A2S6C293</accession>
<feature type="domain" description="Man1/Src1-like C-terminal" evidence="8">
    <location>
        <begin position="308"/>
        <end position="626"/>
    </location>
</feature>
<organism evidence="10 11">
    <name type="scientific">Cercospora berteroae</name>
    <dbReference type="NCBI Taxonomy" id="357750"/>
    <lineage>
        <taxon>Eukaryota</taxon>
        <taxon>Fungi</taxon>
        <taxon>Dikarya</taxon>
        <taxon>Ascomycota</taxon>
        <taxon>Pezizomycotina</taxon>
        <taxon>Dothideomycetes</taxon>
        <taxon>Dothideomycetidae</taxon>
        <taxon>Mycosphaerellales</taxon>
        <taxon>Mycosphaerellaceae</taxon>
        <taxon>Cercospora</taxon>
    </lineage>
</organism>
<dbReference type="OrthoDB" id="2503928at2759"/>
<evidence type="ECO:0000313" key="10">
    <source>
        <dbReference type="EMBL" id="PPJ53837.1"/>
    </source>
</evidence>
<evidence type="ECO:0000256" key="3">
    <source>
        <dbReference type="ARBA" id="ARBA00022692"/>
    </source>
</evidence>
<feature type="compositionally biased region" description="Basic and acidic residues" evidence="7">
    <location>
        <begin position="669"/>
        <end position="686"/>
    </location>
</feature>
<evidence type="ECO:0000259" key="8">
    <source>
        <dbReference type="Pfam" id="PF09402"/>
    </source>
</evidence>
<dbReference type="PANTHER" id="PTHR47808">
    <property type="entry name" value="INNER NUCLEAR MEMBRANE PROTEIN HEH2-RELATED"/>
    <property type="match status" value="1"/>
</dbReference>
<keyword evidence="2" id="KW-0597">Phosphoprotein</keyword>
<dbReference type="GO" id="GO:0071763">
    <property type="term" value="P:nuclear membrane organization"/>
    <property type="evidence" value="ECO:0007669"/>
    <property type="project" value="TreeGrafter"/>
</dbReference>
<dbReference type="GO" id="GO:0005637">
    <property type="term" value="C:nuclear inner membrane"/>
    <property type="evidence" value="ECO:0007669"/>
    <property type="project" value="UniProtKB-SubCell"/>
</dbReference>
<dbReference type="InterPro" id="IPR025856">
    <property type="entry name" value="HeH/LEM_domain"/>
</dbReference>
<dbReference type="InterPro" id="IPR044780">
    <property type="entry name" value="Heh2/Src1"/>
</dbReference>
<evidence type="ECO:0000256" key="2">
    <source>
        <dbReference type="ARBA" id="ARBA00022553"/>
    </source>
</evidence>
<keyword evidence="4" id="KW-1133">Transmembrane helix</keyword>
<dbReference type="InterPro" id="IPR018996">
    <property type="entry name" value="Man1/Src1-like_C"/>
</dbReference>
<dbReference type="GO" id="GO:0005783">
    <property type="term" value="C:endoplasmic reticulum"/>
    <property type="evidence" value="ECO:0007669"/>
    <property type="project" value="TreeGrafter"/>
</dbReference>
<evidence type="ECO:0000256" key="4">
    <source>
        <dbReference type="ARBA" id="ARBA00022989"/>
    </source>
</evidence>
<dbReference type="PANTHER" id="PTHR47808:SF2">
    <property type="entry name" value="LEM DOMAIN-CONTAINING PROTEIN 2"/>
    <property type="match status" value="1"/>
</dbReference>
<evidence type="ECO:0000256" key="7">
    <source>
        <dbReference type="SAM" id="MobiDB-lite"/>
    </source>
</evidence>
<evidence type="ECO:0000313" key="11">
    <source>
        <dbReference type="Proteomes" id="UP000237631"/>
    </source>
</evidence>
<name>A0A2S6C293_9PEZI</name>
<keyword evidence="5" id="KW-0472">Membrane</keyword>
<keyword evidence="11" id="KW-1185">Reference proteome</keyword>
<feature type="region of interest" description="Disordered" evidence="7">
    <location>
        <begin position="63"/>
        <end position="221"/>
    </location>
</feature>
<dbReference type="STRING" id="357750.A0A2S6C293"/>
<evidence type="ECO:0008006" key="12">
    <source>
        <dbReference type="Google" id="ProtNLM"/>
    </source>
</evidence>
<dbReference type="Pfam" id="PF12949">
    <property type="entry name" value="HeH"/>
    <property type="match status" value="1"/>
</dbReference>
<feature type="region of interest" description="Disordered" evidence="7">
    <location>
        <begin position="663"/>
        <end position="686"/>
    </location>
</feature>